<dbReference type="SUPFAM" id="SSF50447">
    <property type="entry name" value="Translation proteins"/>
    <property type="match status" value="1"/>
</dbReference>
<dbReference type="NCBIfam" id="NF003078">
    <property type="entry name" value="PRK04004.1"/>
    <property type="match status" value="1"/>
</dbReference>
<dbReference type="CDD" id="cd16266">
    <property type="entry name" value="IF2_aeIF5B_IV"/>
    <property type="match status" value="1"/>
</dbReference>
<feature type="compositionally biased region" description="Acidic residues" evidence="16">
    <location>
        <begin position="499"/>
        <end position="508"/>
    </location>
</feature>
<keyword evidence="10" id="KW-0378">Hydrolase</keyword>
<dbReference type="PROSITE" id="PS51722">
    <property type="entry name" value="G_TR_2"/>
    <property type="match status" value="1"/>
</dbReference>
<feature type="compositionally biased region" description="Basic and acidic residues" evidence="16">
    <location>
        <begin position="465"/>
        <end position="498"/>
    </location>
</feature>
<dbReference type="STRING" id="66420.A0A194PCX8"/>
<dbReference type="FunFam" id="2.40.30.10:FF:000026">
    <property type="entry name" value="Eukaryotic translation initiation factor 5B"/>
    <property type="match status" value="1"/>
</dbReference>
<dbReference type="InterPro" id="IPR005225">
    <property type="entry name" value="Small_GTP-bd"/>
</dbReference>
<feature type="compositionally biased region" description="Basic and acidic residues" evidence="16">
    <location>
        <begin position="95"/>
        <end position="109"/>
    </location>
</feature>
<dbReference type="Proteomes" id="UP000053268">
    <property type="component" value="Unassembled WGS sequence"/>
</dbReference>
<dbReference type="CDD" id="cd01887">
    <property type="entry name" value="IF2_eIF5B"/>
    <property type="match status" value="1"/>
</dbReference>
<keyword evidence="8" id="KW-0479">Metal-binding</keyword>
<evidence type="ECO:0000256" key="10">
    <source>
        <dbReference type="ARBA" id="ARBA00022801"/>
    </source>
</evidence>
<comment type="cofactor">
    <cofactor evidence="1">
        <name>a monovalent cation</name>
        <dbReference type="ChEBI" id="CHEBI:60242"/>
    </cofactor>
</comment>
<keyword evidence="19" id="KW-1185">Reference proteome</keyword>
<evidence type="ECO:0000256" key="12">
    <source>
        <dbReference type="ARBA" id="ARBA00023134"/>
    </source>
</evidence>
<feature type="compositionally biased region" description="Basic and acidic residues" evidence="16">
    <location>
        <begin position="248"/>
        <end position="271"/>
    </location>
</feature>
<dbReference type="InterPro" id="IPR009000">
    <property type="entry name" value="Transl_B-barrel_sf"/>
</dbReference>
<feature type="domain" description="Tr-type G" evidence="17">
    <location>
        <begin position="596"/>
        <end position="813"/>
    </location>
</feature>
<organism evidence="18 19">
    <name type="scientific">Papilio xuthus</name>
    <name type="common">Asian swallowtail butterfly</name>
    <dbReference type="NCBI Taxonomy" id="66420"/>
    <lineage>
        <taxon>Eukaryota</taxon>
        <taxon>Metazoa</taxon>
        <taxon>Ecdysozoa</taxon>
        <taxon>Arthropoda</taxon>
        <taxon>Hexapoda</taxon>
        <taxon>Insecta</taxon>
        <taxon>Pterygota</taxon>
        <taxon>Neoptera</taxon>
        <taxon>Endopterygota</taxon>
        <taxon>Lepidoptera</taxon>
        <taxon>Glossata</taxon>
        <taxon>Ditrysia</taxon>
        <taxon>Papilionoidea</taxon>
        <taxon>Papilionidae</taxon>
        <taxon>Papilioninae</taxon>
        <taxon>Papilio</taxon>
    </lineage>
</organism>
<dbReference type="Pfam" id="PF14578">
    <property type="entry name" value="GTP_EFTU_D4"/>
    <property type="match status" value="1"/>
</dbReference>
<keyword evidence="11" id="KW-0648">Protein biosynthesis</keyword>
<dbReference type="GO" id="GO:0005739">
    <property type="term" value="C:mitochondrion"/>
    <property type="evidence" value="ECO:0007669"/>
    <property type="project" value="TreeGrafter"/>
</dbReference>
<evidence type="ECO:0000256" key="16">
    <source>
        <dbReference type="SAM" id="MobiDB-lite"/>
    </source>
</evidence>
<dbReference type="InterPro" id="IPR000795">
    <property type="entry name" value="T_Tr_GTP-bd_dom"/>
</dbReference>
<dbReference type="FunFam" id="3.40.50.10050:FF:000002">
    <property type="entry name" value="Eukaryotic translation initiation factor 5B"/>
    <property type="match status" value="1"/>
</dbReference>
<evidence type="ECO:0000313" key="18">
    <source>
        <dbReference type="EMBL" id="KPI91171.1"/>
    </source>
</evidence>
<dbReference type="PANTHER" id="PTHR43381">
    <property type="entry name" value="TRANSLATION INITIATION FACTOR IF-2-RELATED"/>
    <property type="match status" value="1"/>
</dbReference>
<feature type="compositionally biased region" description="Basic and acidic residues" evidence="16">
    <location>
        <begin position="192"/>
        <end position="204"/>
    </location>
</feature>
<evidence type="ECO:0000259" key="17">
    <source>
        <dbReference type="PROSITE" id="PS51722"/>
    </source>
</evidence>
<dbReference type="Pfam" id="PF11987">
    <property type="entry name" value="IF-2"/>
    <property type="match status" value="1"/>
</dbReference>
<evidence type="ECO:0000256" key="14">
    <source>
        <dbReference type="ARBA" id="ARBA00053410"/>
    </source>
</evidence>
<dbReference type="InterPro" id="IPR015760">
    <property type="entry name" value="TIF_IF2"/>
</dbReference>
<dbReference type="FunFam" id="2.40.30.10:FF:000013">
    <property type="entry name" value="eukaryotic translation initiation factor 5B"/>
    <property type="match status" value="1"/>
</dbReference>
<comment type="subunit">
    <text evidence="15">Interacts through its C-terminal domain (CTD) with the CTD of eIF1A (EIF1AX) or with the CTD of EIF5 (mutually exclusive) through a common binding site. Interacts with eIF1A (EIF1AX) from the location of the start codon by the 43S complex until the formation of the 80S complex. Interacts with ANXA5 in a calcium and phospholipid-dependent manner.</text>
</comment>
<feature type="compositionally biased region" description="Basic and acidic residues" evidence="16">
    <location>
        <begin position="526"/>
        <end position="541"/>
    </location>
</feature>
<dbReference type="EMBL" id="KQ459606">
    <property type="protein sequence ID" value="KPI91171.1"/>
    <property type="molecule type" value="Genomic_DNA"/>
</dbReference>
<proteinExistence type="inferred from homology"/>
<comment type="similarity">
    <text evidence="3">Belongs to the TRAFAC class translation factor GTPase superfamily. Classic translation factor GTPase family. IF-2 subfamily.</text>
</comment>
<evidence type="ECO:0000256" key="2">
    <source>
        <dbReference type="ARBA" id="ARBA00004496"/>
    </source>
</evidence>
<feature type="compositionally biased region" description="Acidic residues" evidence="16">
    <location>
        <begin position="542"/>
        <end position="566"/>
    </location>
</feature>
<accession>A0A194PCX8</accession>
<evidence type="ECO:0000313" key="19">
    <source>
        <dbReference type="Proteomes" id="UP000053268"/>
    </source>
</evidence>
<dbReference type="GO" id="GO:0046872">
    <property type="term" value="F:metal ion binding"/>
    <property type="evidence" value="ECO:0007669"/>
    <property type="project" value="UniProtKB-KW"/>
</dbReference>
<evidence type="ECO:0000256" key="3">
    <source>
        <dbReference type="ARBA" id="ARBA00007733"/>
    </source>
</evidence>
<evidence type="ECO:0000256" key="11">
    <source>
        <dbReference type="ARBA" id="ARBA00022917"/>
    </source>
</evidence>
<evidence type="ECO:0000256" key="15">
    <source>
        <dbReference type="ARBA" id="ARBA00061781"/>
    </source>
</evidence>
<sequence length="1320" mass="148339">MGKAKKGKKNLAADDGSSDVETTNIDSLKPVPNKGKKISQSDESDNEKPKTKSKVKKVDTDVKEVTKNIKNVSISNKTQKKKQDVSSEDESDAEVEQKPKKNKKKEEKSAFSLLAIEDSGESAPEAPPSSDDEKPIQKQQMKPAQEKKEPAGKKGKKAKRKKDDSDEDIEKVLAELEMEYAGVKTEPTPAPVEEKPQEDVEEKSKNKKKGKKEELGSKTEEMGVDEKDSDNENDITIKTAAQKKKEKKEREKLKKQEAKKKEQDPKKDVNDSKVPTKAPETKVDVKATANLVVNEEPKVISEEKDKDAEGDAPATEGKKKKKGDKAEKDDKAKKGPTKKTIAAMQEALKKVKEEEERLKKEEEERIKQEEERERQRLEAIRLEKERKERKKQKEKERKERLKAEGKLLTPKQKAEKARAQAMLESLKAQGIEIGSTEKRPPRLGTRIKPQKLKTQMSQETPTTPAEEKKFDLDVTQKKEEPQKSEEKQEENDLIKDSWDAESSEEEIEEPAKAEPAPAQAASPAKEPVKSKQEKQKPKQDEETSEEEDGSSDEDSSSEEDSEDDQMTDAQKKREVVLKRLEKRREENEQNKANNPLRAAVVCVLGHVDTGKTKILDKLRRTNVQDGEAGGITQQIGATNVPIENIKEQTKHVKGVNEIAFKLPGLLIIDTPGHESFSNLRSRGSSLCDIAILVVDIMHGLEPQTIESINLLKQKKTPFIVALNKIDRLYDWQSAQRKDVRDILKLQQPNTQLEFDKRSKEVIVQFAEQGLNAALFYDNPDPRSYVSLVPTSAVTGEGMGNLLAMIVQACEGPLHKRLVFSQQLLATVLEVKAIPGLGTTIDTILINGTLHEGDTMILAGTDGPIVTQIRSLLMPQPMKELRVKNAYMEHKEVVGAQGVKIAAKELEKAIAGLNLLVAQKPDEVDVLKEEVARELKSALSSIKLSERGVYVQASTLGSLEALLEFLRTSKIPYSAIRIGPVVKRDVMKASAMLEHDSQYATILAFDVKIERDAQELADQLGVKIFAADIIYHLFDKFTAYREELKQRKREEFKHIAVFPCKIKVLPQFVFNSRDPIVMGVMVEAGIVKEGTPICVPSKEFVELGLVTSIEVNHKQVETARKGQEVCIKIEPIPGESPKMFGRHFDETDMLVSKRQHECTPSMAAALLPPLSSSYWRRWVEGNGWGEKWRGEGRCGIRKLLTVPPLPREHCNVQAPCSVQLYTVTLRCTQDIAREYRRVQGLLSRRPYQDRLAADGRIEETVPDPLGTSPLVSNETQSSRPLRRRCEPIRYKYRPPVYFWMRYSGNHGNGVCVGEGVLLFRV</sequence>
<feature type="compositionally biased region" description="Basic and acidic residues" evidence="16">
    <location>
        <begin position="295"/>
        <end position="309"/>
    </location>
</feature>
<dbReference type="EC" id="3.6.5.3" evidence="4"/>
<evidence type="ECO:0000256" key="4">
    <source>
        <dbReference type="ARBA" id="ARBA00011986"/>
    </source>
</evidence>
<dbReference type="CDD" id="cd03703">
    <property type="entry name" value="aeIF5B_II"/>
    <property type="match status" value="1"/>
</dbReference>
<evidence type="ECO:0000256" key="9">
    <source>
        <dbReference type="ARBA" id="ARBA00022741"/>
    </source>
</evidence>
<keyword evidence="9" id="KW-0547">Nucleotide-binding</keyword>
<dbReference type="InterPro" id="IPR027417">
    <property type="entry name" value="P-loop_NTPase"/>
</dbReference>
<dbReference type="GO" id="GO:0003743">
    <property type="term" value="F:translation initiation factor activity"/>
    <property type="evidence" value="ECO:0007669"/>
    <property type="project" value="UniProtKB-KW"/>
</dbReference>
<feature type="region of interest" description="Disordered" evidence="16">
    <location>
        <begin position="1"/>
        <end position="572"/>
    </location>
</feature>
<name>A0A194PCX8_PAPXU</name>
<dbReference type="PANTHER" id="PTHR43381:SF4">
    <property type="entry name" value="EUKARYOTIC TRANSLATION INITIATION FACTOR 5B"/>
    <property type="match status" value="1"/>
</dbReference>
<keyword evidence="12" id="KW-0342">GTP-binding</keyword>
<protein>
    <recommendedName>
        <fullName evidence="5">Eukaryotic translation initiation factor 5B</fullName>
        <ecNumber evidence="4">3.6.5.3</ecNumber>
    </recommendedName>
    <alternativeName>
        <fullName evidence="13">Translation initiation factor IF-2</fullName>
    </alternativeName>
</protein>
<evidence type="ECO:0000256" key="13">
    <source>
        <dbReference type="ARBA" id="ARBA00032478"/>
    </source>
</evidence>
<evidence type="ECO:0000256" key="1">
    <source>
        <dbReference type="ARBA" id="ARBA00001944"/>
    </source>
</evidence>
<feature type="compositionally biased region" description="Basic and acidic residues" evidence="16">
    <location>
        <begin position="324"/>
        <end position="333"/>
    </location>
</feature>
<reference evidence="18 19" key="1">
    <citation type="journal article" date="2015" name="Nat. Commun.">
        <title>Outbred genome sequencing and CRISPR/Cas9 gene editing in butterflies.</title>
        <authorList>
            <person name="Li X."/>
            <person name="Fan D."/>
            <person name="Zhang W."/>
            <person name="Liu G."/>
            <person name="Zhang L."/>
            <person name="Zhao L."/>
            <person name="Fang X."/>
            <person name="Chen L."/>
            <person name="Dong Y."/>
            <person name="Chen Y."/>
            <person name="Ding Y."/>
            <person name="Zhao R."/>
            <person name="Feng M."/>
            <person name="Zhu Y."/>
            <person name="Feng Y."/>
            <person name="Jiang X."/>
            <person name="Zhu D."/>
            <person name="Xiang H."/>
            <person name="Feng X."/>
            <person name="Li S."/>
            <person name="Wang J."/>
            <person name="Zhang G."/>
            <person name="Kronforst M.R."/>
            <person name="Wang W."/>
        </authorList>
    </citation>
    <scope>NUCLEOTIDE SEQUENCE [LARGE SCALE GENOMIC DNA]</scope>
    <source>
        <strain evidence="18">Ya'a_city_454_Px</strain>
        <tissue evidence="18">Whole body</tissue>
    </source>
</reference>
<comment type="function">
    <text evidence="14">Plays a role in translation initiation. Ribosome-dependent GTPase that promotes the joining of the 60S ribosomal subunit to the pre-initiation complex to form the 80S initiation complex with the initiator methionine-tRNA in the P-site base paired to the start codon. Together with eIF1A (EIF1AX), actively orients the initiator methionine-tRNA in a conformation that allows 60S ribosomal subunit joining to form the 80S initiation complex. Is released after formation of the 80S initiation complex. Its GTPase activity is not essential for ribosomal subunits joining, but GTP hydrolysis is needed for eIF1A (EIF1AX) ejection quickly followed by EIF5B release to form elongation-competent ribosomes. In contrast to its procaryotic homolog, does not promote recruitment of Met-rRNA to the small ribosomal subunit.</text>
</comment>
<evidence type="ECO:0000256" key="7">
    <source>
        <dbReference type="ARBA" id="ARBA00022540"/>
    </source>
</evidence>
<evidence type="ECO:0000256" key="8">
    <source>
        <dbReference type="ARBA" id="ARBA00022723"/>
    </source>
</evidence>
<comment type="subcellular location">
    <subcellularLocation>
        <location evidence="2">Cytoplasm</location>
    </subcellularLocation>
</comment>
<keyword evidence="6" id="KW-0963">Cytoplasm</keyword>
<feature type="compositionally biased region" description="Basic and acidic residues" evidence="16">
    <location>
        <begin position="46"/>
        <end position="67"/>
    </location>
</feature>
<dbReference type="NCBIfam" id="TIGR00231">
    <property type="entry name" value="small_GTP"/>
    <property type="match status" value="1"/>
</dbReference>
<dbReference type="SUPFAM" id="SSF52540">
    <property type="entry name" value="P-loop containing nucleoside triphosphate hydrolases"/>
    <property type="match status" value="1"/>
</dbReference>
<feature type="compositionally biased region" description="Basic and acidic residues" evidence="16">
    <location>
        <begin position="211"/>
        <end position="226"/>
    </location>
</feature>
<dbReference type="Pfam" id="PF00009">
    <property type="entry name" value="GTP_EFTU"/>
    <property type="match status" value="1"/>
</dbReference>
<dbReference type="Gene3D" id="3.40.50.10050">
    <property type="entry name" value="Translation initiation factor IF- 2, domain 3"/>
    <property type="match status" value="1"/>
</dbReference>
<dbReference type="GO" id="GO:0003924">
    <property type="term" value="F:GTPase activity"/>
    <property type="evidence" value="ECO:0007669"/>
    <property type="project" value="InterPro"/>
</dbReference>
<feature type="compositionally biased region" description="Low complexity" evidence="16">
    <location>
        <begin position="513"/>
        <end position="525"/>
    </location>
</feature>
<gene>
    <name evidence="18" type="ORF">RR46_14675</name>
</gene>
<dbReference type="SUPFAM" id="SSF52156">
    <property type="entry name" value="Initiation factor IF2/eIF5b, domain 3"/>
    <property type="match status" value="1"/>
</dbReference>
<dbReference type="InterPro" id="IPR023115">
    <property type="entry name" value="TIF_IF2_dom3"/>
</dbReference>
<dbReference type="PRINTS" id="PR00315">
    <property type="entry name" value="ELONGATNFCT"/>
</dbReference>
<dbReference type="InterPro" id="IPR029459">
    <property type="entry name" value="EFTU-type"/>
</dbReference>
<dbReference type="Gene3D" id="2.40.30.10">
    <property type="entry name" value="Translation factors"/>
    <property type="match status" value="2"/>
</dbReference>
<feature type="compositionally biased region" description="Polar residues" evidence="16">
    <location>
        <begin position="452"/>
        <end position="463"/>
    </location>
</feature>
<dbReference type="InterPro" id="IPR036925">
    <property type="entry name" value="TIF_IF2_dom3_sf"/>
</dbReference>
<dbReference type="FunFam" id="3.40.50.300:FF:000112">
    <property type="entry name" value="Eukaryotic translation initiation factor 5B"/>
    <property type="match status" value="1"/>
</dbReference>
<feature type="compositionally biased region" description="Basic and acidic residues" evidence="16">
    <location>
        <begin position="347"/>
        <end position="405"/>
    </location>
</feature>
<keyword evidence="7 18" id="KW-0396">Initiation factor</keyword>
<feature type="compositionally biased region" description="Polar residues" evidence="16">
    <location>
        <begin position="68"/>
        <end position="77"/>
    </location>
</feature>
<evidence type="ECO:0000256" key="5">
    <source>
        <dbReference type="ARBA" id="ARBA00013824"/>
    </source>
</evidence>
<dbReference type="GO" id="GO:0005525">
    <property type="term" value="F:GTP binding"/>
    <property type="evidence" value="ECO:0007669"/>
    <property type="project" value="UniProtKB-KW"/>
</dbReference>
<dbReference type="Gene3D" id="3.40.50.300">
    <property type="entry name" value="P-loop containing nucleotide triphosphate hydrolases"/>
    <property type="match status" value="1"/>
</dbReference>
<evidence type="ECO:0000256" key="6">
    <source>
        <dbReference type="ARBA" id="ARBA00022490"/>
    </source>
</evidence>